<protein>
    <submittedName>
        <fullName evidence="5">Cytochrome P450</fullName>
    </submittedName>
</protein>
<keyword evidence="6" id="KW-1185">Reference proteome</keyword>
<dbReference type="InterPro" id="IPR050121">
    <property type="entry name" value="Cytochrome_P450_monoxygenase"/>
</dbReference>
<keyword evidence="4" id="KW-0503">Monooxygenase</keyword>
<feature type="binding site" description="axial binding residue" evidence="3">
    <location>
        <position position="384"/>
    </location>
    <ligand>
        <name>heme</name>
        <dbReference type="ChEBI" id="CHEBI:30413"/>
    </ligand>
    <ligandPart>
        <name>Fe</name>
        <dbReference type="ChEBI" id="CHEBI:18248"/>
    </ligandPart>
</feature>
<keyword evidence="3 4" id="KW-0349">Heme</keyword>
<keyword evidence="4" id="KW-0560">Oxidoreductase</keyword>
<accession>A0A9X3D4G2</accession>
<dbReference type="PRINTS" id="PR00385">
    <property type="entry name" value="P450"/>
</dbReference>
<dbReference type="Proteomes" id="UP001143347">
    <property type="component" value="Unassembled WGS sequence"/>
</dbReference>
<dbReference type="RefSeq" id="WP_266061808.1">
    <property type="nucleotide sequence ID" value="NZ_JAPKFM010000010.1"/>
</dbReference>
<evidence type="ECO:0000313" key="5">
    <source>
        <dbReference type="EMBL" id="MCX2964790.1"/>
    </source>
</evidence>
<dbReference type="GO" id="GO:0005506">
    <property type="term" value="F:iron ion binding"/>
    <property type="evidence" value="ECO:0007669"/>
    <property type="project" value="InterPro"/>
</dbReference>
<dbReference type="PRINTS" id="PR00463">
    <property type="entry name" value="EP450I"/>
</dbReference>
<dbReference type="Pfam" id="PF00067">
    <property type="entry name" value="p450"/>
    <property type="match status" value="1"/>
</dbReference>
<dbReference type="PANTHER" id="PTHR24305">
    <property type="entry name" value="CYTOCHROME P450"/>
    <property type="match status" value="1"/>
</dbReference>
<dbReference type="Gene3D" id="1.10.630.10">
    <property type="entry name" value="Cytochrome P450"/>
    <property type="match status" value="1"/>
</dbReference>
<gene>
    <name evidence="5" type="ORF">OSB52_11860</name>
</gene>
<comment type="caution">
    <text evidence="5">The sequence shown here is derived from an EMBL/GenBank/DDBJ whole genome shotgun (WGS) entry which is preliminary data.</text>
</comment>
<reference evidence="5" key="1">
    <citation type="submission" date="2022-10" db="EMBL/GenBank/DDBJ databases">
        <title>WGS of marine actinomycetes from Thailand.</title>
        <authorList>
            <person name="Thawai C."/>
        </authorList>
    </citation>
    <scope>NUCLEOTIDE SEQUENCE</scope>
    <source>
        <strain evidence="5">SW21</strain>
    </source>
</reference>
<keyword evidence="3 4" id="KW-0408">Iron</keyword>
<dbReference type="GO" id="GO:0004497">
    <property type="term" value="F:monooxygenase activity"/>
    <property type="evidence" value="ECO:0007669"/>
    <property type="project" value="UniProtKB-KW"/>
</dbReference>
<evidence type="ECO:0000256" key="3">
    <source>
        <dbReference type="PIRSR" id="PIRSR602401-1"/>
    </source>
</evidence>
<dbReference type="InterPro" id="IPR017972">
    <property type="entry name" value="Cyt_P450_CS"/>
</dbReference>
<evidence type="ECO:0000313" key="6">
    <source>
        <dbReference type="Proteomes" id="UP001143347"/>
    </source>
</evidence>
<evidence type="ECO:0000256" key="2">
    <source>
        <dbReference type="ARBA" id="ARBA00010617"/>
    </source>
</evidence>
<proteinExistence type="inferred from homology"/>
<dbReference type="CDD" id="cd11053">
    <property type="entry name" value="CYP110-like"/>
    <property type="match status" value="1"/>
</dbReference>
<organism evidence="5 6">
    <name type="scientific">Gordonia aquimaris</name>
    <dbReference type="NCBI Taxonomy" id="2984863"/>
    <lineage>
        <taxon>Bacteria</taxon>
        <taxon>Bacillati</taxon>
        <taxon>Actinomycetota</taxon>
        <taxon>Actinomycetes</taxon>
        <taxon>Mycobacteriales</taxon>
        <taxon>Gordoniaceae</taxon>
        <taxon>Gordonia</taxon>
    </lineage>
</organism>
<dbReference type="GO" id="GO:0020037">
    <property type="term" value="F:heme binding"/>
    <property type="evidence" value="ECO:0007669"/>
    <property type="project" value="InterPro"/>
</dbReference>
<evidence type="ECO:0000256" key="4">
    <source>
        <dbReference type="RuleBase" id="RU000461"/>
    </source>
</evidence>
<dbReference type="EMBL" id="JAPKFM010000010">
    <property type="protein sequence ID" value="MCX2964790.1"/>
    <property type="molecule type" value="Genomic_DNA"/>
</dbReference>
<dbReference type="PROSITE" id="PS00086">
    <property type="entry name" value="CYTOCHROME_P450"/>
    <property type="match status" value="1"/>
</dbReference>
<dbReference type="GO" id="GO:0016705">
    <property type="term" value="F:oxidoreductase activity, acting on paired donors, with incorporation or reduction of molecular oxygen"/>
    <property type="evidence" value="ECO:0007669"/>
    <property type="project" value="InterPro"/>
</dbReference>
<name>A0A9X3D4G2_9ACTN</name>
<comment type="cofactor">
    <cofactor evidence="1 3">
        <name>heme</name>
        <dbReference type="ChEBI" id="CHEBI:30413"/>
    </cofactor>
</comment>
<dbReference type="PANTHER" id="PTHR24305:SF166">
    <property type="entry name" value="CYTOCHROME P450 12A4, MITOCHONDRIAL-RELATED"/>
    <property type="match status" value="1"/>
</dbReference>
<comment type="similarity">
    <text evidence="2 4">Belongs to the cytochrome P450 family.</text>
</comment>
<dbReference type="SUPFAM" id="SSF48264">
    <property type="entry name" value="Cytochrome P450"/>
    <property type="match status" value="1"/>
</dbReference>
<dbReference type="InterPro" id="IPR036396">
    <property type="entry name" value="Cyt_P450_sf"/>
</dbReference>
<dbReference type="AlphaFoldDB" id="A0A9X3D4G2"/>
<keyword evidence="3 4" id="KW-0479">Metal-binding</keyword>
<dbReference type="InterPro" id="IPR002401">
    <property type="entry name" value="Cyt_P450_E_grp-I"/>
</dbReference>
<evidence type="ECO:0000256" key="1">
    <source>
        <dbReference type="ARBA" id="ARBA00001971"/>
    </source>
</evidence>
<sequence>MTTGQISEVEPILPPRPRLPRVATGLGFALRRRQTMTQLTRRYGSTFTIGLPVFGDVVVVADPTLARQLFTTSTDRVANIRPNLGRVLGAGSMFSLDGAEHRRRRKLLTPPLHGKRIRYYEAVVAEEFAAEAVTWPTGRPFATLEPMMRITLNVILRTVFGARDADLDVLRQIIPPMVTTGSRLATIPDLPLTFGPLDPRRRFAAQRETYDRVVGSLIASARAEHDLAHRTDILALMILSRHEDGSAMTDAEIADELLTLLAAGHETTATTLAWAIERLQRHRRALDTLVAELDAGGSDYLTATITEIQRSRPVIDLAGRHVIDDLVELGPYRIPKGHNIMVSISLLHDDSRQFRDPERFDPERFVGTTAGPAWLPFGGGTRRCIGAAFAQMEMDVVLRALLRDFTIEPSTSPDERWHSRGVAYAPARGGRVVLHRRR</sequence>
<dbReference type="InterPro" id="IPR001128">
    <property type="entry name" value="Cyt_P450"/>
</dbReference>